<evidence type="ECO:0000259" key="2">
    <source>
        <dbReference type="Pfam" id="PF07331"/>
    </source>
</evidence>
<protein>
    <submittedName>
        <fullName evidence="3">Tricarboxylic transport TctB</fullName>
    </submittedName>
</protein>
<accession>A0A5S9ITG8</accession>
<organism evidence="3 4">
    <name type="scientific">Uabimicrobium amorphum</name>
    <dbReference type="NCBI Taxonomy" id="2596890"/>
    <lineage>
        <taxon>Bacteria</taxon>
        <taxon>Pseudomonadati</taxon>
        <taxon>Planctomycetota</taxon>
        <taxon>Candidatus Uabimicrobiia</taxon>
        <taxon>Candidatus Uabimicrobiales</taxon>
        <taxon>Candidatus Uabimicrobiaceae</taxon>
        <taxon>Candidatus Uabimicrobium</taxon>
    </lineage>
</organism>
<dbReference type="Proteomes" id="UP000326354">
    <property type="component" value="Chromosome"/>
</dbReference>
<dbReference type="OrthoDB" id="6214403at2"/>
<reference evidence="3 4" key="1">
    <citation type="submission" date="2019-08" db="EMBL/GenBank/DDBJ databases">
        <title>Complete genome sequence of Candidatus Uab amorphum.</title>
        <authorList>
            <person name="Shiratori T."/>
            <person name="Suzuki S."/>
            <person name="Kakizawa Y."/>
            <person name="Ishida K."/>
        </authorList>
    </citation>
    <scope>NUCLEOTIDE SEQUENCE [LARGE SCALE GENOMIC DNA]</scope>
    <source>
        <strain evidence="3 4">SRT547</strain>
    </source>
</reference>
<dbReference type="InterPro" id="IPR009936">
    <property type="entry name" value="DUF1468"/>
</dbReference>
<name>A0A5S9ITG8_UABAM</name>
<feature type="domain" description="DUF1468" evidence="2">
    <location>
        <begin position="6"/>
        <end position="138"/>
    </location>
</feature>
<dbReference type="AlphaFoldDB" id="A0A5S9ITG8"/>
<keyword evidence="4" id="KW-1185">Reference proteome</keyword>
<evidence type="ECO:0000256" key="1">
    <source>
        <dbReference type="SAM" id="Phobius"/>
    </source>
</evidence>
<feature type="transmembrane region" description="Helical" evidence="1">
    <location>
        <begin position="38"/>
        <end position="56"/>
    </location>
</feature>
<dbReference type="RefSeq" id="WP_151971635.1">
    <property type="nucleotide sequence ID" value="NZ_AP019860.1"/>
</dbReference>
<feature type="transmembrane region" description="Helical" evidence="1">
    <location>
        <begin position="115"/>
        <end position="138"/>
    </location>
</feature>
<dbReference type="Pfam" id="PF07331">
    <property type="entry name" value="TctB"/>
    <property type="match status" value="1"/>
</dbReference>
<proteinExistence type="predicted"/>
<feature type="transmembrane region" description="Helical" evidence="1">
    <location>
        <begin position="68"/>
        <end position="86"/>
    </location>
</feature>
<keyword evidence="1" id="KW-1133">Transmembrane helix</keyword>
<keyword evidence="1" id="KW-0812">Transmembrane</keyword>
<keyword evidence="1" id="KW-0472">Membrane</keyword>
<evidence type="ECO:0000313" key="3">
    <source>
        <dbReference type="EMBL" id="BBM87624.1"/>
    </source>
</evidence>
<evidence type="ECO:0000313" key="4">
    <source>
        <dbReference type="Proteomes" id="UP000326354"/>
    </source>
</evidence>
<dbReference type="KEGG" id="uam:UABAM_06036"/>
<gene>
    <name evidence="3" type="ORF">UABAM_06036</name>
</gene>
<feature type="transmembrane region" description="Helical" evidence="1">
    <location>
        <begin position="92"/>
        <end position="108"/>
    </location>
</feature>
<sequence>MNEQRVGGVIFFVFCALYLFFATDITVTSESTFSARTFPYILGVMGCIVSLLLIVLPSIQKTIALTQLKWSAVFAMCLAMLVYAFLLSRIGFIIATILFLNTCFIIMRERKWRHMFYTSFSLTCIFWLLLTQVLNIYLAPGSWWMG</sequence>
<dbReference type="EMBL" id="AP019860">
    <property type="protein sequence ID" value="BBM87624.1"/>
    <property type="molecule type" value="Genomic_DNA"/>
</dbReference>